<feature type="domain" description="Fe/B12 periplasmic-binding" evidence="7">
    <location>
        <begin position="57"/>
        <end position="311"/>
    </location>
</feature>
<dbReference type="AlphaFoldDB" id="A0A369W9K3"/>
<feature type="signal peptide" evidence="6">
    <location>
        <begin position="1"/>
        <end position="27"/>
    </location>
</feature>
<comment type="subcellular location">
    <subcellularLocation>
        <location evidence="1">Cell envelope</location>
    </subcellularLocation>
</comment>
<dbReference type="PANTHER" id="PTHR30532:SF1">
    <property type="entry name" value="IRON(3+)-HYDROXAMATE-BINDING PROTEIN FHUD"/>
    <property type="match status" value="1"/>
</dbReference>
<keyword evidence="5 6" id="KW-0732">Signal</keyword>
<dbReference type="Pfam" id="PF01497">
    <property type="entry name" value="Peripla_BP_2"/>
    <property type="match status" value="1"/>
</dbReference>
<dbReference type="RefSeq" id="WP_114644265.1">
    <property type="nucleotide sequence ID" value="NZ_QQNH01000001.1"/>
</dbReference>
<dbReference type="EMBL" id="QQNH01000001">
    <property type="protein sequence ID" value="RDE10545.1"/>
    <property type="molecule type" value="Genomic_DNA"/>
</dbReference>
<dbReference type="SUPFAM" id="SSF53807">
    <property type="entry name" value="Helical backbone' metal receptor"/>
    <property type="match status" value="1"/>
</dbReference>
<feature type="chain" id="PRO_5016843261" evidence="6">
    <location>
        <begin position="28"/>
        <end position="311"/>
    </location>
</feature>
<dbReference type="GO" id="GO:0030288">
    <property type="term" value="C:outer membrane-bounded periplasmic space"/>
    <property type="evidence" value="ECO:0007669"/>
    <property type="project" value="TreeGrafter"/>
</dbReference>
<evidence type="ECO:0000259" key="7">
    <source>
        <dbReference type="PROSITE" id="PS50983"/>
    </source>
</evidence>
<keyword evidence="4" id="KW-0408">Iron</keyword>
<keyword evidence="4" id="KW-0406">Ion transport</keyword>
<evidence type="ECO:0000256" key="2">
    <source>
        <dbReference type="ARBA" id="ARBA00008814"/>
    </source>
</evidence>
<dbReference type="PROSITE" id="PS50983">
    <property type="entry name" value="FE_B12_PBP"/>
    <property type="match status" value="1"/>
</dbReference>
<name>A0A369W9K3_9HYPH</name>
<dbReference type="InterPro" id="IPR051313">
    <property type="entry name" value="Bact_iron-sidero_bind"/>
</dbReference>
<keyword evidence="9" id="KW-1185">Reference proteome</keyword>
<dbReference type="CDD" id="cd01146">
    <property type="entry name" value="FhuD"/>
    <property type="match status" value="1"/>
</dbReference>
<evidence type="ECO:0000313" key="9">
    <source>
        <dbReference type="Proteomes" id="UP000253759"/>
    </source>
</evidence>
<gene>
    <name evidence="8" type="ORF">DVH29_00935</name>
</gene>
<dbReference type="InterPro" id="IPR002491">
    <property type="entry name" value="ABC_transptr_periplasmic_BD"/>
</dbReference>
<accession>A0A369W9K3</accession>
<evidence type="ECO:0000313" key="8">
    <source>
        <dbReference type="EMBL" id="RDE10545.1"/>
    </source>
</evidence>
<comment type="similarity">
    <text evidence="2">Belongs to the bacterial solute-binding protein 8 family.</text>
</comment>
<evidence type="ECO:0000256" key="5">
    <source>
        <dbReference type="ARBA" id="ARBA00022729"/>
    </source>
</evidence>
<evidence type="ECO:0000256" key="4">
    <source>
        <dbReference type="ARBA" id="ARBA00022496"/>
    </source>
</evidence>
<evidence type="ECO:0000256" key="3">
    <source>
        <dbReference type="ARBA" id="ARBA00022448"/>
    </source>
</evidence>
<dbReference type="GO" id="GO:1901678">
    <property type="term" value="P:iron coordination entity transport"/>
    <property type="evidence" value="ECO:0007669"/>
    <property type="project" value="UniProtKB-ARBA"/>
</dbReference>
<comment type="caution">
    <text evidence="8">The sequence shown here is derived from an EMBL/GenBank/DDBJ whole genome shotgun (WGS) entry which is preliminary data.</text>
</comment>
<sequence length="311" mass="33713">MVFTRNWARLAGGAALCLTLSAAPVMAQIARTVAVTAEGRVVEHALGETEIPLAPEKIVTLHNVFAEALIVMGLSPIGSVDRPSGLPQQLVDSLAGTTSVGLHSDPNFEMVLSLDPELILAQESQQGDNYERLSAIAPTLLLNEPDAEWREWYEGLGEALGRSAQVEAAIAAYDDRAAATKAALAEARGDETVLLLRVREKDIRVYGGARRSGPVLYDDLGLNPHEMVPLDADHTEISPENIPWLLADHIFVMIEDADRMDSIRQSDLWQRLPAVQNGQVYPVDIEPWNQSVGPISFSAIIDDVEAALLAD</sequence>
<reference evidence="9" key="1">
    <citation type="submission" date="2018-07" db="EMBL/GenBank/DDBJ databases">
        <authorList>
            <person name="Liu B.-T."/>
            <person name="Du Z."/>
        </authorList>
    </citation>
    <scope>NUCLEOTIDE SEQUENCE [LARGE SCALE GENOMIC DNA]</scope>
    <source>
        <strain evidence="9">XYN52</strain>
    </source>
</reference>
<dbReference type="OrthoDB" id="9793175at2"/>
<evidence type="ECO:0000256" key="1">
    <source>
        <dbReference type="ARBA" id="ARBA00004196"/>
    </source>
</evidence>
<dbReference type="Proteomes" id="UP000253759">
    <property type="component" value="Unassembled WGS sequence"/>
</dbReference>
<dbReference type="Gene3D" id="3.40.50.1980">
    <property type="entry name" value="Nitrogenase molybdenum iron protein domain"/>
    <property type="match status" value="2"/>
</dbReference>
<dbReference type="PANTHER" id="PTHR30532">
    <property type="entry name" value="IRON III DICITRATE-BINDING PERIPLASMIC PROTEIN"/>
    <property type="match status" value="1"/>
</dbReference>
<keyword evidence="3" id="KW-0813">Transport</keyword>
<keyword evidence="4" id="KW-0410">Iron transport</keyword>
<protein>
    <submittedName>
        <fullName evidence="8">Iron-siderophore ABC transporter substrate-binding protein</fullName>
    </submittedName>
</protein>
<evidence type="ECO:0000256" key="6">
    <source>
        <dbReference type="SAM" id="SignalP"/>
    </source>
</evidence>
<organism evidence="8 9">
    <name type="scientific">Pelagibacterium lacus</name>
    <dbReference type="NCBI Taxonomy" id="2282655"/>
    <lineage>
        <taxon>Bacteria</taxon>
        <taxon>Pseudomonadati</taxon>
        <taxon>Pseudomonadota</taxon>
        <taxon>Alphaproteobacteria</taxon>
        <taxon>Hyphomicrobiales</taxon>
        <taxon>Devosiaceae</taxon>
        <taxon>Pelagibacterium</taxon>
    </lineage>
</organism>
<proteinExistence type="inferred from homology"/>